<evidence type="ECO:0008006" key="4">
    <source>
        <dbReference type="Google" id="ProtNLM"/>
    </source>
</evidence>
<evidence type="ECO:0000313" key="3">
    <source>
        <dbReference type="Proteomes" id="UP000822688"/>
    </source>
</evidence>
<dbReference type="EMBL" id="CM026430">
    <property type="protein sequence ID" value="KAG0562387.1"/>
    <property type="molecule type" value="Genomic_DNA"/>
</dbReference>
<name>A0A8T0GUZ5_CERPU</name>
<protein>
    <recommendedName>
        <fullName evidence="4">Secreted protein</fullName>
    </recommendedName>
</protein>
<gene>
    <name evidence="2" type="ORF">KC19_9G142200</name>
</gene>
<dbReference type="AlphaFoldDB" id="A0A8T0GUZ5"/>
<evidence type="ECO:0000313" key="2">
    <source>
        <dbReference type="EMBL" id="KAG0562387.1"/>
    </source>
</evidence>
<evidence type="ECO:0000256" key="1">
    <source>
        <dbReference type="SAM" id="SignalP"/>
    </source>
</evidence>
<comment type="caution">
    <text evidence="2">The sequence shown here is derived from an EMBL/GenBank/DDBJ whole genome shotgun (WGS) entry which is preliminary data.</text>
</comment>
<organism evidence="2 3">
    <name type="scientific">Ceratodon purpureus</name>
    <name type="common">Fire moss</name>
    <name type="synonym">Dicranum purpureum</name>
    <dbReference type="NCBI Taxonomy" id="3225"/>
    <lineage>
        <taxon>Eukaryota</taxon>
        <taxon>Viridiplantae</taxon>
        <taxon>Streptophyta</taxon>
        <taxon>Embryophyta</taxon>
        <taxon>Bryophyta</taxon>
        <taxon>Bryophytina</taxon>
        <taxon>Bryopsida</taxon>
        <taxon>Dicranidae</taxon>
        <taxon>Pseudoditrichales</taxon>
        <taxon>Ditrichaceae</taxon>
        <taxon>Ceratodon</taxon>
    </lineage>
</organism>
<accession>A0A8T0GUZ5</accession>
<keyword evidence="3" id="KW-1185">Reference proteome</keyword>
<keyword evidence="1" id="KW-0732">Signal</keyword>
<feature type="signal peptide" evidence="1">
    <location>
        <begin position="1"/>
        <end position="22"/>
    </location>
</feature>
<reference evidence="2" key="1">
    <citation type="submission" date="2020-06" db="EMBL/GenBank/DDBJ databases">
        <title>WGS assembly of Ceratodon purpureus strain R40.</title>
        <authorList>
            <person name="Carey S.B."/>
            <person name="Jenkins J."/>
            <person name="Shu S."/>
            <person name="Lovell J.T."/>
            <person name="Sreedasyam A."/>
            <person name="Maumus F."/>
            <person name="Tiley G.P."/>
            <person name="Fernandez-Pozo N."/>
            <person name="Barry K."/>
            <person name="Chen C."/>
            <person name="Wang M."/>
            <person name="Lipzen A."/>
            <person name="Daum C."/>
            <person name="Saski C.A."/>
            <person name="Payton A.C."/>
            <person name="Mcbreen J.C."/>
            <person name="Conrad R.E."/>
            <person name="Kollar L.M."/>
            <person name="Olsson S."/>
            <person name="Huttunen S."/>
            <person name="Landis J.B."/>
            <person name="Wickett N.J."/>
            <person name="Johnson M.G."/>
            <person name="Rensing S.A."/>
            <person name="Grimwood J."/>
            <person name="Schmutz J."/>
            <person name="Mcdaniel S.F."/>
        </authorList>
    </citation>
    <scope>NUCLEOTIDE SEQUENCE</scope>
    <source>
        <strain evidence="2">R40</strain>
    </source>
</reference>
<dbReference type="Proteomes" id="UP000822688">
    <property type="component" value="Chromosome 9"/>
</dbReference>
<proteinExistence type="predicted"/>
<feature type="chain" id="PRO_5035934904" description="Secreted protein" evidence="1">
    <location>
        <begin position="23"/>
        <end position="86"/>
    </location>
</feature>
<sequence length="86" mass="9768">MIERELVLFIYMKLAWLTPARAKVITFTLIATKGSTALQRNKQTVCQQSHDYLQTKFSSPLHVIAVHTFSSVRVLSKKQSTQVLCS</sequence>